<feature type="transmembrane region" description="Helical" evidence="7">
    <location>
        <begin position="370"/>
        <end position="392"/>
    </location>
</feature>
<dbReference type="AlphaFoldDB" id="A0A9W7EQR6"/>
<keyword evidence="5 7" id="KW-0472">Membrane</keyword>
<feature type="transmembrane region" description="Helical" evidence="7">
    <location>
        <begin position="218"/>
        <end position="238"/>
    </location>
</feature>
<feature type="region of interest" description="Disordered" evidence="6">
    <location>
        <begin position="679"/>
        <end position="704"/>
    </location>
</feature>
<dbReference type="Pfam" id="PF09815">
    <property type="entry name" value="XK-related"/>
    <property type="match status" value="1"/>
</dbReference>
<feature type="transmembrane region" description="Helical" evidence="7">
    <location>
        <begin position="436"/>
        <end position="456"/>
    </location>
</feature>
<gene>
    <name evidence="8" type="ORF">TL16_g11062</name>
</gene>
<evidence type="ECO:0000256" key="3">
    <source>
        <dbReference type="ARBA" id="ARBA00022692"/>
    </source>
</evidence>
<dbReference type="Proteomes" id="UP001162640">
    <property type="component" value="Unassembled WGS sequence"/>
</dbReference>
<proteinExistence type="inferred from homology"/>
<keyword evidence="3 7" id="KW-0812">Transmembrane</keyword>
<comment type="similarity">
    <text evidence="2">Belongs to the XK family.</text>
</comment>
<keyword evidence="4 7" id="KW-1133">Transmembrane helix</keyword>
<dbReference type="EMBL" id="BLQM01000406">
    <property type="protein sequence ID" value="GMH88113.1"/>
    <property type="molecule type" value="Genomic_DNA"/>
</dbReference>
<evidence type="ECO:0000256" key="4">
    <source>
        <dbReference type="ARBA" id="ARBA00022989"/>
    </source>
</evidence>
<evidence type="ECO:0000256" key="6">
    <source>
        <dbReference type="SAM" id="MobiDB-lite"/>
    </source>
</evidence>
<feature type="transmembrane region" description="Helical" evidence="7">
    <location>
        <begin position="318"/>
        <end position="336"/>
    </location>
</feature>
<dbReference type="InterPro" id="IPR018629">
    <property type="entry name" value="XK-rel"/>
</dbReference>
<evidence type="ECO:0000256" key="7">
    <source>
        <dbReference type="SAM" id="Phobius"/>
    </source>
</evidence>
<evidence type="ECO:0000256" key="5">
    <source>
        <dbReference type="ARBA" id="ARBA00023136"/>
    </source>
</evidence>
<sequence length="704" mass="80250">MSSHPCPSAHLISEISKLDSDDFTPCEVSLIISTVKAKASKQIRPPHDDAPLLHQVSDILERQFERRRSMAGSDNEEMRRANLEDMKEALVKLKGWENASLEVRETARSECDENGNVDVEEAGEQFLAVIINSGWDIDTDVGVWFDKSYPTEGLSDAAREKVKRFLVVIARKNRKLAKMSRYGVAVKMLFTLFMGYFDIITDLLVAKSYYDVEDYKTAYATAAFAIFAIVAQALFTFFQYGRRSICERFWRTLLALCGIAPLMEGANVWMGTNDQGLLISPSAMYATMKAGEICFESIPESIIQIGGLLRADQQHVQMIQIVGVVSSILSGAFIMTDGNFGLMLSMHIENPGEPYYAWISKKLWEKRRQMFGTFLFNACYFSQFVFVTSLFAAFNSRRLVGLLSVELGLIFAYMGWKGELFGFSVLSHPSAFNNYVFPFIAWSFYYLLVCAAPMSIAACPMELGPEIFSTLIVWRLLTNGGFIYLALDELEESHYLDRGIGMQAYVASMLLAAFGLFLFIRNCDENFDRKLYLKPKSGKEHARECWKDEKPWIKGHLDKDDDVWAWVGGIHPTYLPFDMVTVWICEKLVGKYGEFGPLLPAPMERPKWMTGEEEEKFIMRIVALYEWHGKDIEEVNRALKKLFGRDGDDLELGIKGQLTFIKKKDEEKQRSFMNITRSAKSKLSRNFERRSTRSKIRSSRVEPA</sequence>
<evidence type="ECO:0000256" key="2">
    <source>
        <dbReference type="ARBA" id="ARBA00008789"/>
    </source>
</evidence>
<evidence type="ECO:0000313" key="9">
    <source>
        <dbReference type="Proteomes" id="UP001162640"/>
    </source>
</evidence>
<evidence type="ECO:0000313" key="8">
    <source>
        <dbReference type="EMBL" id="GMH88113.1"/>
    </source>
</evidence>
<feature type="transmembrane region" description="Helical" evidence="7">
    <location>
        <begin position="184"/>
        <end position="206"/>
    </location>
</feature>
<feature type="transmembrane region" description="Helical" evidence="7">
    <location>
        <begin position="499"/>
        <end position="520"/>
    </location>
</feature>
<accession>A0A9W7EQR6</accession>
<feature type="transmembrane region" description="Helical" evidence="7">
    <location>
        <begin position="468"/>
        <end position="487"/>
    </location>
</feature>
<protein>
    <submittedName>
        <fullName evidence="8">Uncharacterized protein</fullName>
    </submittedName>
</protein>
<comment type="caution">
    <text evidence="8">The sequence shown here is derived from an EMBL/GenBank/DDBJ whole genome shotgun (WGS) entry which is preliminary data.</text>
</comment>
<name>A0A9W7EQR6_9STRA</name>
<feature type="transmembrane region" description="Helical" evidence="7">
    <location>
        <begin position="399"/>
        <end position="416"/>
    </location>
</feature>
<dbReference type="GO" id="GO:0005886">
    <property type="term" value="C:plasma membrane"/>
    <property type="evidence" value="ECO:0007669"/>
    <property type="project" value="UniProtKB-ARBA"/>
</dbReference>
<comment type="subcellular location">
    <subcellularLocation>
        <location evidence="1">Membrane</location>
        <topology evidence="1">Multi-pass membrane protein</topology>
    </subcellularLocation>
</comment>
<reference evidence="9" key="1">
    <citation type="journal article" date="2023" name="Commun. Biol.">
        <title>Genome analysis of Parmales, the sister group of diatoms, reveals the evolutionary specialization of diatoms from phago-mixotrophs to photoautotrophs.</title>
        <authorList>
            <person name="Ban H."/>
            <person name="Sato S."/>
            <person name="Yoshikawa S."/>
            <person name="Yamada K."/>
            <person name="Nakamura Y."/>
            <person name="Ichinomiya M."/>
            <person name="Sato N."/>
            <person name="Blanc-Mathieu R."/>
            <person name="Endo H."/>
            <person name="Kuwata A."/>
            <person name="Ogata H."/>
        </authorList>
    </citation>
    <scope>NUCLEOTIDE SEQUENCE [LARGE SCALE GENOMIC DNA]</scope>
</reference>
<organism evidence="8 9">
    <name type="scientific">Triparma laevis f. inornata</name>
    <dbReference type="NCBI Taxonomy" id="1714386"/>
    <lineage>
        <taxon>Eukaryota</taxon>
        <taxon>Sar</taxon>
        <taxon>Stramenopiles</taxon>
        <taxon>Ochrophyta</taxon>
        <taxon>Bolidophyceae</taxon>
        <taxon>Parmales</taxon>
        <taxon>Triparmaceae</taxon>
        <taxon>Triparma</taxon>
    </lineage>
</organism>
<evidence type="ECO:0000256" key="1">
    <source>
        <dbReference type="ARBA" id="ARBA00004141"/>
    </source>
</evidence>